<dbReference type="PRINTS" id="PR00032">
    <property type="entry name" value="HTHARAC"/>
</dbReference>
<dbReference type="InterPro" id="IPR018060">
    <property type="entry name" value="HTH_AraC"/>
</dbReference>
<proteinExistence type="predicted"/>
<dbReference type="InterPro" id="IPR003313">
    <property type="entry name" value="AraC-bd"/>
</dbReference>
<dbReference type="EMBL" id="JXKH01000001">
    <property type="protein sequence ID" value="OJG19880.1"/>
    <property type="molecule type" value="Genomic_DNA"/>
</dbReference>
<dbReference type="InterPro" id="IPR020449">
    <property type="entry name" value="Tscrpt_reg_AraC-type_HTH"/>
</dbReference>
<dbReference type="Proteomes" id="UP000181884">
    <property type="component" value="Unassembled WGS sequence"/>
</dbReference>
<dbReference type="Pfam" id="PF02311">
    <property type="entry name" value="AraC_binding"/>
    <property type="match status" value="1"/>
</dbReference>
<reference evidence="5 6" key="1">
    <citation type="submission" date="2014-12" db="EMBL/GenBank/DDBJ databases">
        <title>Draft genome sequences of 29 type strains of Enterococci.</title>
        <authorList>
            <person name="Zhong Z."/>
            <person name="Sun Z."/>
            <person name="Liu W."/>
            <person name="Zhang W."/>
            <person name="Zhang H."/>
        </authorList>
    </citation>
    <scope>NUCLEOTIDE SEQUENCE [LARGE SCALE GENOMIC DNA]</scope>
    <source>
        <strain evidence="5 6">DSM 17029</strain>
    </source>
</reference>
<protein>
    <submittedName>
        <fullName evidence="5">AraC family transcriptional regulator</fullName>
    </submittedName>
</protein>
<dbReference type="InterPro" id="IPR009057">
    <property type="entry name" value="Homeodomain-like_sf"/>
</dbReference>
<dbReference type="GO" id="GO:0003700">
    <property type="term" value="F:DNA-binding transcription factor activity"/>
    <property type="evidence" value="ECO:0007669"/>
    <property type="project" value="InterPro"/>
</dbReference>
<name>A0A1L8RJD8_9ENTE</name>
<dbReference type="STRING" id="214095.RU97_GL000113"/>
<feature type="domain" description="HTH araC/xylS-type" evidence="4">
    <location>
        <begin position="176"/>
        <end position="274"/>
    </location>
</feature>
<comment type="caution">
    <text evidence="5">The sequence shown here is derived from an EMBL/GenBank/DDBJ whole genome shotgun (WGS) entry which is preliminary data.</text>
</comment>
<sequence length="278" mass="31801">MSVLLPQTFNPEILYICDTWSEVGQSSPIHHHDFLELSFILEGESYYTLESESGIPLHAGQLLVLNPGFRHGEAQIQGCSHQLHVGIRNVSLTGLSRNFMPNEAPLVDLGKFHHQVMEQAWLLQREAQEEETEARIMQKAIVMKLLVLILRGLAARICQLQPKLSATAQRQQRIVDYTVYYLENHYEEEITLERLAHDQYISPAYLSKIFKEATGMSPINYLINIRLNRAKELLHHEHLTVKEIASTVGYQDAYHFSKSFKKQFGIAPSSVASHLQEK</sequence>
<dbReference type="Gene3D" id="1.10.10.60">
    <property type="entry name" value="Homeodomain-like"/>
    <property type="match status" value="2"/>
</dbReference>
<dbReference type="Pfam" id="PF12833">
    <property type="entry name" value="HTH_18"/>
    <property type="match status" value="1"/>
</dbReference>
<dbReference type="GO" id="GO:0043565">
    <property type="term" value="F:sequence-specific DNA binding"/>
    <property type="evidence" value="ECO:0007669"/>
    <property type="project" value="InterPro"/>
</dbReference>
<dbReference type="PROSITE" id="PS01124">
    <property type="entry name" value="HTH_ARAC_FAMILY_2"/>
    <property type="match status" value="1"/>
</dbReference>
<dbReference type="PROSITE" id="PS00041">
    <property type="entry name" value="HTH_ARAC_FAMILY_1"/>
    <property type="match status" value="1"/>
</dbReference>
<dbReference type="InterPro" id="IPR018062">
    <property type="entry name" value="HTH_AraC-typ_CS"/>
</dbReference>
<keyword evidence="3" id="KW-0804">Transcription</keyword>
<dbReference type="InterPro" id="IPR014710">
    <property type="entry name" value="RmlC-like_jellyroll"/>
</dbReference>
<accession>A0A1L8RJD8</accession>
<keyword evidence="6" id="KW-1185">Reference proteome</keyword>
<dbReference type="AlphaFoldDB" id="A0A1L8RJD8"/>
<dbReference type="PANTHER" id="PTHR43280">
    <property type="entry name" value="ARAC-FAMILY TRANSCRIPTIONAL REGULATOR"/>
    <property type="match status" value="1"/>
</dbReference>
<dbReference type="SMART" id="SM00342">
    <property type="entry name" value="HTH_ARAC"/>
    <property type="match status" value="1"/>
</dbReference>
<dbReference type="SUPFAM" id="SSF46689">
    <property type="entry name" value="Homeodomain-like"/>
    <property type="match status" value="2"/>
</dbReference>
<evidence type="ECO:0000313" key="6">
    <source>
        <dbReference type="Proteomes" id="UP000181884"/>
    </source>
</evidence>
<evidence type="ECO:0000256" key="3">
    <source>
        <dbReference type="ARBA" id="ARBA00023163"/>
    </source>
</evidence>
<keyword evidence="1" id="KW-0805">Transcription regulation</keyword>
<evidence type="ECO:0000313" key="5">
    <source>
        <dbReference type="EMBL" id="OJG19880.1"/>
    </source>
</evidence>
<dbReference type="InterPro" id="IPR037923">
    <property type="entry name" value="HTH-like"/>
</dbReference>
<evidence type="ECO:0000256" key="2">
    <source>
        <dbReference type="ARBA" id="ARBA00023125"/>
    </source>
</evidence>
<dbReference type="CDD" id="cd02208">
    <property type="entry name" value="cupin_RmlC-like"/>
    <property type="match status" value="1"/>
</dbReference>
<keyword evidence="2" id="KW-0238">DNA-binding</keyword>
<evidence type="ECO:0000256" key="1">
    <source>
        <dbReference type="ARBA" id="ARBA00023015"/>
    </source>
</evidence>
<dbReference type="SUPFAM" id="SSF51215">
    <property type="entry name" value="Regulatory protein AraC"/>
    <property type="match status" value="1"/>
</dbReference>
<organism evidence="5 6">
    <name type="scientific">Enterococcus canis</name>
    <dbReference type="NCBI Taxonomy" id="214095"/>
    <lineage>
        <taxon>Bacteria</taxon>
        <taxon>Bacillati</taxon>
        <taxon>Bacillota</taxon>
        <taxon>Bacilli</taxon>
        <taxon>Lactobacillales</taxon>
        <taxon>Enterococcaceae</taxon>
        <taxon>Enterococcus</taxon>
    </lineage>
</organism>
<dbReference type="RefSeq" id="WP_067391452.1">
    <property type="nucleotide sequence ID" value="NZ_JXKH01000001.1"/>
</dbReference>
<evidence type="ECO:0000259" key="4">
    <source>
        <dbReference type="PROSITE" id="PS01124"/>
    </source>
</evidence>
<dbReference type="Gene3D" id="2.60.120.10">
    <property type="entry name" value="Jelly Rolls"/>
    <property type="match status" value="1"/>
</dbReference>
<dbReference type="PANTHER" id="PTHR43280:SF28">
    <property type="entry name" value="HTH-TYPE TRANSCRIPTIONAL ACTIVATOR RHAS"/>
    <property type="match status" value="1"/>
</dbReference>
<gene>
    <name evidence="5" type="ORF">RU97_GL000113</name>
</gene>